<evidence type="ECO:0000313" key="2">
    <source>
        <dbReference type="Proteomes" id="UP000178114"/>
    </source>
</evidence>
<comment type="caution">
    <text evidence="1">The sequence shown here is derived from an EMBL/GenBank/DDBJ whole genome shotgun (WGS) entry which is preliminary data.</text>
</comment>
<dbReference type="Pfam" id="PF22352">
    <property type="entry name" value="K319L-like_PKD"/>
    <property type="match status" value="1"/>
</dbReference>
<dbReference type="EMBL" id="MFID01000014">
    <property type="protein sequence ID" value="OGF81225.1"/>
    <property type="molecule type" value="Genomic_DNA"/>
</dbReference>
<protein>
    <recommendedName>
        <fullName evidence="3">PKD/Chitinase domain-containing protein</fullName>
    </recommendedName>
</protein>
<sequence length="356" mass="38578">MIEFVIMFTDMFNTIKIFLAFAVLAGASGVVFAEETTGSSATLEVRTSATVEAQGSTGARTEPDFGGGYEISVFSAVAGKAFILDGSKSQDDGVVHTFIWRQVSGPFKFVLKEGITASFTPTVAGTYVFELVATDSNNRSTVAQTKTVTVTVAPASTAKPSIPPGDPDFDLNALPPPGSGDPDFDLLNIEIAGGLSEDVTVRGWDPKKKEEIVGKPRSVETTDDLKIYVEATLLSDPVLKGIKIKENFIEVGTREPGKFLWLIPVEMDTKVGVYFNPKEYNLDKNVKVKFPWWSFLVKKSAPTASLEIDIDAQMASKIDSFTIKQTVRGYAEALSLVSNVLKTRHDTVKNSIGNIR</sequence>
<dbReference type="AlphaFoldDB" id="A0A1F5X004"/>
<dbReference type="Proteomes" id="UP000178114">
    <property type="component" value="Unassembled WGS sequence"/>
</dbReference>
<dbReference type="SUPFAM" id="SSF49299">
    <property type="entry name" value="PKD domain"/>
    <property type="match status" value="1"/>
</dbReference>
<gene>
    <name evidence="1" type="ORF">A2930_02055</name>
</gene>
<reference evidence="1 2" key="1">
    <citation type="journal article" date="2016" name="Nat. Commun.">
        <title>Thousands of microbial genomes shed light on interconnected biogeochemical processes in an aquifer system.</title>
        <authorList>
            <person name="Anantharaman K."/>
            <person name="Brown C.T."/>
            <person name="Hug L.A."/>
            <person name="Sharon I."/>
            <person name="Castelle C.J."/>
            <person name="Probst A.J."/>
            <person name="Thomas B.C."/>
            <person name="Singh A."/>
            <person name="Wilkins M.J."/>
            <person name="Karaoz U."/>
            <person name="Brodie E.L."/>
            <person name="Williams K.H."/>
            <person name="Hubbard S.S."/>
            <person name="Banfield J.F."/>
        </authorList>
    </citation>
    <scope>NUCLEOTIDE SEQUENCE [LARGE SCALE GENOMIC DNA]</scope>
</reference>
<dbReference type="InterPro" id="IPR035986">
    <property type="entry name" value="PKD_dom_sf"/>
</dbReference>
<organism evidence="1 2">
    <name type="scientific">Candidatus Giovannonibacteria bacterium RIFCSPLOWO2_01_FULL_45_34</name>
    <dbReference type="NCBI Taxonomy" id="1798351"/>
    <lineage>
        <taxon>Bacteria</taxon>
        <taxon>Candidatus Giovannoniibacteriota</taxon>
    </lineage>
</organism>
<proteinExistence type="predicted"/>
<dbReference type="InterPro" id="IPR013783">
    <property type="entry name" value="Ig-like_fold"/>
</dbReference>
<name>A0A1F5X004_9BACT</name>
<evidence type="ECO:0000313" key="1">
    <source>
        <dbReference type="EMBL" id="OGF81225.1"/>
    </source>
</evidence>
<accession>A0A1F5X004</accession>
<evidence type="ECO:0008006" key="3">
    <source>
        <dbReference type="Google" id="ProtNLM"/>
    </source>
</evidence>
<dbReference type="STRING" id="1798351.A2930_02055"/>
<dbReference type="Gene3D" id="2.60.40.10">
    <property type="entry name" value="Immunoglobulins"/>
    <property type="match status" value="1"/>
</dbReference>